<comment type="caution">
    <text evidence="3">The sequence shown here is derived from an EMBL/GenBank/DDBJ whole genome shotgun (WGS) entry which is preliminary data.</text>
</comment>
<name>A0ABU2VPZ0_9ACTN</name>
<proteinExistence type="predicted"/>
<feature type="region of interest" description="Disordered" evidence="1">
    <location>
        <begin position="71"/>
        <end position="94"/>
    </location>
</feature>
<keyword evidence="2" id="KW-0732">Signal</keyword>
<organism evidence="3 4">
    <name type="scientific">Streptomyces doebereineriae</name>
    <dbReference type="NCBI Taxonomy" id="3075528"/>
    <lineage>
        <taxon>Bacteria</taxon>
        <taxon>Bacillati</taxon>
        <taxon>Actinomycetota</taxon>
        <taxon>Actinomycetes</taxon>
        <taxon>Kitasatosporales</taxon>
        <taxon>Streptomycetaceae</taxon>
        <taxon>Streptomyces</taxon>
    </lineage>
</organism>
<gene>
    <name evidence="3" type="ORF">RNB18_43425</name>
</gene>
<feature type="compositionally biased region" description="Polar residues" evidence="1">
    <location>
        <begin position="76"/>
        <end position="94"/>
    </location>
</feature>
<protein>
    <recommendedName>
        <fullName evidence="5">Secreted protein</fullName>
    </recommendedName>
</protein>
<evidence type="ECO:0000256" key="2">
    <source>
        <dbReference type="SAM" id="SignalP"/>
    </source>
</evidence>
<evidence type="ECO:0000256" key="1">
    <source>
        <dbReference type="SAM" id="MobiDB-lite"/>
    </source>
</evidence>
<evidence type="ECO:0000313" key="3">
    <source>
        <dbReference type="EMBL" id="MDT0486942.1"/>
    </source>
</evidence>
<feature type="signal peptide" evidence="2">
    <location>
        <begin position="1"/>
        <end position="27"/>
    </location>
</feature>
<evidence type="ECO:0008006" key="5">
    <source>
        <dbReference type="Google" id="ProtNLM"/>
    </source>
</evidence>
<dbReference type="EMBL" id="JAVREZ010000024">
    <property type="protein sequence ID" value="MDT0486942.1"/>
    <property type="molecule type" value="Genomic_DNA"/>
</dbReference>
<reference evidence="4" key="1">
    <citation type="submission" date="2023-07" db="EMBL/GenBank/DDBJ databases">
        <title>30 novel species of actinomycetes from the DSMZ collection.</title>
        <authorList>
            <person name="Nouioui I."/>
        </authorList>
    </citation>
    <scope>NUCLEOTIDE SEQUENCE [LARGE SCALE GENOMIC DNA]</scope>
    <source>
        <strain evidence="4">DSM 41640</strain>
    </source>
</reference>
<feature type="chain" id="PRO_5045253155" description="Secreted protein" evidence="2">
    <location>
        <begin position="28"/>
        <end position="94"/>
    </location>
</feature>
<dbReference type="Proteomes" id="UP001183824">
    <property type="component" value="Unassembled WGS sequence"/>
</dbReference>
<keyword evidence="4" id="KW-1185">Reference proteome</keyword>
<dbReference type="RefSeq" id="WP_311719656.1">
    <property type="nucleotide sequence ID" value="NZ_JAVREZ010000024.1"/>
</dbReference>
<sequence>MHKLRTAAVLVAAFGTIGLLGAGTAHADQGGHRGGGDTFDVMQTSNCKSHDTNIDILGNIGIGNGLLGINDEGNPGAQQMSQGSSVGCSNTFGK</sequence>
<evidence type="ECO:0000313" key="4">
    <source>
        <dbReference type="Proteomes" id="UP001183824"/>
    </source>
</evidence>
<accession>A0ABU2VPZ0</accession>